<evidence type="ECO:0000256" key="3">
    <source>
        <dbReference type="ARBA" id="ARBA00022692"/>
    </source>
</evidence>
<gene>
    <name evidence="10" type="ORF">AVDCRST_MAG10-1462</name>
</gene>
<feature type="transmembrane region" description="Helical" evidence="7">
    <location>
        <begin position="497"/>
        <end position="517"/>
    </location>
</feature>
<sequence length="851" mass="87516">MFRLTWKGLWAHKLRFALTGLAVVLGVAFMSGTQILTDTMGKTFDGIFEDANQGVDVVVRRSASVESTFDVDVRERVDGATLNRIRAIDGVDVAAGSIEGQAALVGPDGKAQAGTAFGGVMGANWVEDQRLNPFTIAAGHAPRARDEAVLDQATFDSDKHALGDTITVLGKGAPRQLKLVGTATYGDAGGLPGMTLVAVTDTTAQELFAQPGAYDRVLVASDGSVSDGALSSRIATGLGSPGTYEVVTGAADTASSKADLKEDLGFFSTFLLAFAYIALFVGMFIIYNTFSIVVAQRARDMAMLRAIGASRAQVVRSVVAESAAVGVVASAVGLGVGVVTSFGLRALLGAVGLEVPGGSLVIAPSTVITAFVVGTAITVISALWPAVRSSRVRPIAALRDVAIDVSGSSVARTGAGTAVLALGMASFTAGILNIGPALALIGFGTLATIIGVFVLGPVIARPLMGVLGAPVEAISHMTGRLARENVKRNPKRTSATASALMIGVTLVGFITILASSFKASISDTLSESLQADYVVASGSLGNAGLSPDIEADLSALREVATVSPARSTAVRVDGASSEIAAIDTHTIARVADLGVTAGRLADLSGASIAVEDRKAKDDGVRVGDTLTVTFARTGPVDLTVRALIDRPPPGFDGVVYVVGLDTYQANVTDQFDRQVFVKLADGVSSTQAEAALGTVLARWPNGELQDQAAFEKSVASQIDIILNLIYGLLGLAIVIALIGIANTLALSVHERRRELGLLRAVGMTRPQVRSAIRWESVMIALMGTFLGFILAVAASWGIISAIPGDRPIPLAVPPVQLTVIVVLASVAGVLAAVGPARRAAKLDILAAIASH</sequence>
<feature type="transmembrane region" description="Helical" evidence="7">
    <location>
        <begin position="811"/>
        <end position="833"/>
    </location>
</feature>
<comment type="similarity">
    <text evidence="6">Belongs to the ABC-4 integral membrane protein family.</text>
</comment>
<dbReference type="GO" id="GO:0022857">
    <property type="term" value="F:transmembrane transporter activity"/>
    <property type="evidence" value="ECO:0007669"/>
    <property type="project" value="TreeGrafter"/>
</dbReference>
<evidence type="ECO:0000256" key="6">
    <source>
        <dbReference type="ARBA" id="ARBA00038076"/>
    </source>
</evidence>
<reference evidence="10" key="1">
    <citation type="submission" date="2020-02" db="EMBL/GenBank/DDBJ databases">
        <authorList>
            <person name="Meier V. D."/>
        </authorList>
    </citation>
    <scope>NUCLEOTIDE SEQUENCE</scope>
    <source>
        <strain evidence="10">AVDCRST_MAG10</strain>
    </source>
</reference>
<evidence type="ECO:0000256" key="7">
    <source>
        <dbReference type="SAM" id="Phobius"/>
    </source>
</evidence>
<evidence type="ECO:0000313" key="10">
    <source>
        <dbReference type="EMBL" id="CAA9238816.1"/>
    </source>
</evidence>
<keyword evidence="2" id="KW-1003">Cell membrane</keyword>
<feature type="transmembrane region" description="Helical" evidence="7">
    <location>
        <begin position="323"/>
        <end position="348"/>
    </location>
</feature>
<keyword evidence="4 7" id="KW-1133">Transmembrane helix</keyword>
<accession>A0A6J4I1I1</accession>
<feature type="transmembrane region" description="Helical" evidence="7">
    <location>
        <begin position="438"/>
        <end position="460"/>
    </location>
</feature>
<dbReference type="InterPro" id="IPR025857">
    <property type="entry name" value="MacB_PCD"/>
</dbReference>
<dbReference type="AlphaFoldDB" id="A0A6J4I1I1"/>
<evidence type="ECO:0000256" key="2">
    <source>
        <dbReference type="ARBA" id="ARBA00022475"/>
    </source>
</evidence>
<dbReference type="PANTHER" id="PTHR30572:SF4">
    <property type="entry name" value="ABC TRANSPORTER PERMEASE YTRF"/>
    <property type="match status" value="1"/>
</dbReference>
<keyword evidence="5 7" id="KW-0472">Membrane</keyword>
<evidence type="ECO:0000256" key="4">
    <source>
        <dbReference type="ARBA" id="ARBA00022989"/>
    </source>
</evidence>
<dbReference type="PANTHER" id="PTHR30572">
    <property type="entry name" value="MEMBRANE COMPONENT OF TRANSPORTER-RELATED"/>
    <property type="match status" value="1"/>
</dbReference>
<feature type="transmembrane region" description="Helical" evidence="7">
    <location>
        <begin position="270"/>
        <end position="295"/>
    </location>
</feature>
<dbReference type="GO" id="GO:0005886">
    <property type="term" value="C:plasma membrane"/>
    <property type="evidence" value="ECO:0007669"/>
    <property type="project" value="UniProtKB-SubCell"/>
</dbReference>
<evidence type="ECO:0000256" key="5">
    <source>
        <dbReference type="ARBA" id="ARBA00023136"/>
    </source>
</evidence>
<dbReference type="Pfam" id="PF12704">
    <property type="entry name" value="MacB_PCD"/>
    <property type="match status" value="2"/>
</dbReference>
<organism evidence="10">
    <name type="scientific">uncultured Acidimicrobiales bacterium</name>
    <dbReference type="NCBI Taxonomy" id="310071"/>
    <lineage>
        <taxon>Bacteria</taxon>
        <taxon>Bacillati</taxon>
        <taxon>Actinomycetota</taxon>
        <taxon>Acidimicrobiia</taxon>
        <taxon>Acidimicrobiales</taxon>
        <taxon>environmental samples</taxon>
    </lineage>
</organism>
<feature type="transmembrane region" description="Helical" evidence="7">
    <location>
        <begin position="360"/>
        <end position="384"/>
    </location>
</feature>
<evidence type="ECO:0000259" key="9">
    <source>
        <dbReference type="Pfam" id="PF12704"/>
    </source>
</evidence>
<name>A0A6J4I1I1_9ACTN</name>
<feature type="transmembrane region" description="Helical" evidence="7">
    <location>
        <begin position="777"/>
        <end position="799"/>
    </location>
</feature>
<protein>
    <submittedName>
        <fullName evidence="10">ABC transporter, fused permease protein</fullName>
    </submittedName>
</protein>
<keyword evidence="3 7" id="KW-0812">Transmembrane</keyword>
<evidence type="ECO:0000256" key="1">
    <source>
        <dbReference type="ARBA" id="ARBA00004651"/>
    </source>
</evidence>
<feature type="domain" description="ABC3 transporter permease C-terminal" evidence="8">
    <location>
        <begin position="728"/>
        <end position="843"/>
    </location>
</feature>
<evidence type="ECO:0000259" key="8">
    <source>
        <dbReference type="Pfam" id="PF02687"/>
    </source>
</evidence>
<feature type="domain" description="ABC3 transporter permease C-terminal" evidence="8">
    <location>
        <begin position="273"/>
        <end position="391"/>
    </location>
</feature>
<feature type="transmembrane region" description="Helical" evidence="7">
    <location>
        <begin position="413"/>
        <end position="432"/>
    </location>
</feature>
<feature type="transmembrane region" description="Helical" evidence="7">
    <location>
        <begin position="724"/>
        <end position="748"/>
    </location>
</feature>
<dbReference type="Pfam" id="PF02687">
    <property type="entry name" value="FtsX"/>
    <property type="match status" value="2"/>
</dbReference>
<proteinExistence type="inferred from homology"/>
<feature type="domain" description="MacB-like periplasmic core" evidence="9">
    <location>
        <begin position="494"/>
        <end position="693"/>
    </location>
</feature>
<feature type="domain" description="MacB-like periplasmic core" evidence="9">
    <location>
        <begin position="17"/>
        <end position="234"/>
    </location>
</feature>
<dbReference type="InterPro" id="IPR050250">
    <property type="entry name" value="Macrolide_Exporter_MacB"/>
</dbReference>
<dbReference type="InterPro" id="IPR003838">
    <property type="entry name" value="ABC3_permease_C"/>
</dbReference>
<dbReference type="EMBL" id="CADCTB010000099">
    <property type="protein sequence ID" value="CAA9238816.1"/>
    <property type="molecule type" value="Genomic_DNA"/>
</dbReference>
<comment type="subcellular location">
    <subcellularLocation>
        <location evidence="1">Cell membrane</location>
        <topology evidence="1">Multi-pass membrane protein</topology>
    </subcellularLocation>
</comment>